<dbReference type="Gene3D" id="3.30.450.20">
    <property type="entry name" value="PAS domain"/>
    <property type="match status" value="1"/>
</dbReference>
<name>A0A3M6U945_POCDA</name>
<keyword evidence="13" id="KW-0807">Transducer</keyword>
<dbReference type="Pfam" id="PF00003">
    <property type="entry name" value="7tm_3"/>
    <property type="match status" value="1"/>
</dbReference>
<comment type="subcellular location">
    <subcellularLocation>
        <location evidence="1">Cell projection</location>
        <location evidence="1">Neuron projection</location>
    </subcellularLocation>
    <subcellularLocation>
        <location evidence="16">Postsynaptic cell membrane</location>
        <topology evidence="16">Multi-pass membrane protein</topology>
    </subcellularLocation>
</comment>
<evidence type="ECO:0000256" key="17">
    <source>
        <dbReference type="SAM" id="Phobius"/>
    </source>
</evidence>
<dbReference type="Proteomes" id="UP000275408">
    <property type="component" value="Unassembled WGS sequence"/>
</dbReference>
<evidence type="ECO:0000256" key="4">
    <source>
        <dbReference type="ARBA" id="ARBA00022692"/>
    </source>
</evidence>
<protein>
    <recommendedName>
        <fullName evidence="18">G-protein coupled receptors family 3 profile domain-containing protein</fullName>
    </recommendedName>
</protein>
<keyword evidence="7" id="KW-0770">Synapse</keyword>
<keyword evidence="6 17" id="KW-1133">Transmembrane helix</keyword>
<evidence type="ECO:0000256" key="5">
    <source>
        <dbReference type="ARBA" id="ARBA00022729"/>
    </source>
</evidence>
<dbReference type="InterPro" id="IPR017978">
    <property type="entry name" value="GPCR_3_C"/>
</dbReference>
<keyword evidence="5" id="KW-0732">Signal</keyword>
<dbReference type="EMBL" id="RCHS01002005">
    <property type="protein sequence ID" value="RMX50212.1"/>
    <property type="molecule type" value="Genomic_DNA"/>
</dbReference>
<proteinExistence type="inferred from homology"/>
<comment type="caution">
    <text evidence="19">The sequence shown here is derived from an EMBL/GenBank/DDBJ whole genome shotgun (WGS) entry which is preliminary data.</text>
</comment>
<dbReference type="PANTHER" id="PTHR32546:SF26">
    <property type="entry name" value="SMOG, ISOFORM D"/>
    <property type="match status" value="1"/>
</dbReference>
<evidence type="ECO:0000313" key="20">
    <source>
        <dbReference type="Proteomes" id="UP000275408"/>
    </source>
</evidence>
<evidence type="ECO:0000313" key="19">
    <source>
        <dbReference type="EMBL" id="RMX50212.1"/>
    </source>
</evidence>
<keyword evidence="14" id="KW-0628">Postsynaptic cell membrane</keyword>
<keyword evidence="4 17" id="KW-0812">Transmembrane</keyword>
<dbReference type="CDD" id="cd15293">
    <property type="entry name" value="7tmC_GPR158-like"/>
    <property type="match status" value="1"/>
</dbReference>
<evidence type="ECO:0000256" key="12">
    <source>
        <dbReference type="ARBA" id="ARBA00023180"/>
    </source>
</evidence>
<dbReference type="InterPro" id="IPR043458">
    <property type="entry name" value="GPR158/179"/>
</dbReference>
<reference evidence="19 20" key="1">
    <citation type="journal article" date="2018" name="Sci. Rep.">
        <title>Comparative analysis of the Pocillopora damicornis genome highlights role of immune system in coral evolution.</title>
        <authorList>
            <person name="Cunning R."/>
            <person name="Bay R.A."/>
            <person name="Gillette P."/>
            <person name="Baker A.C."/>
            <person name="Traylor-Knowles N."/>
        </authorList>
    </citation>
    <scope>NUCLEOTIDE SEQUENCE [LARGE SCALE GENOMIC DNA]</scope>
    <source>
        <strain evidence="19">RSMAS</strain>
        <tissue evidence="19">Whole animal</tissue>
    </source>
</reference>
<keyword evidence="11" id="KW-0675">Receptor</keyword>
<feature type="transmembrane region" description="Helical" evidence="17">
    <location>
        <begin position="433"/>
        <end position="453"/>
    </location>
</feature>
<evidence type="ECO:0000256" key="10">
    <source>
        <dbReference type="ARBA" id="ARBA00023157"/>
    </source>
</evidence>
<keyword evidence="10" id="KW-1015">Disulfide bond</keyword>
<feature type="non-terminal residue" evidence="19">
    <location>
        <position position="730"/>
    </location>
</feature>
<dbReference type="AlphaFoldDB" id="A0A3M6U945"/>
<evidence type="ECO:0000256" key="3">
    <source>
        <dbReference type="ARBA" id="ARBA00022475"/>
    </source>
</evidence>
<keyword evidence="8" id="KW-0297">G-protein coupled receptor</keyword>
<evidence type="ECO:0000256" key="6">
    <source>
        <dbReference type="ARBA" id="ARBA00022989"/>
    </source>
</evidence>
<feature type="transmembrane region" description="Helical" evidence="17">
    <location>
        <begin position="465"/>
        <end position="483"/>
    </location>
</feature>
<sequence>MTLWQVCFVFAALSKHSWDSKKFVNATGENLRGNLLERELQYVAQIHDKLQDAVGCNDVAVLNVAFDSERWKNESLIAVKVANLLTSLWSVKSSASAESVVENDILLFQMVRYNVRFSPSVFGSAVCFAPNLYKDYERFCPYAFRDKKLNGSIHVTDLGQTDYDYTTSPNAIWWPAITQKTRNKRSTDWMKVTDFYSVGSANGIVENETRNRLLVTYEDGLWTRPYFDCFGGKEWMITYLAPVLNETNEFLALVSVDISLEDVDIDQCDAPNSAEQQSSEETGDQAKPNHLSTFMGTHRCKKSTKATIFLQCVPVPFQGFKRGTYRCTCKRGYYFPDPTATRKYFPGQVLEEEYDKMLRGESNLYEHHFECLACNEGCEECVDGSACVYDVYTKLRYSLLVINCLFVVISLALAALVFKLWQNKIFKASCPRFLEVIICGAIMMYVKLIVLFPKPSEVRCILSPWLHHLGFALVYGSLALKTWRVVLIFRVRSARKLAITDSVLLRRLAVIVLLYTSYLTVWMVIQPPSIESSITADKLKYDRCSTSSFSHMILAADFVVLAWGMWLSFKVRKVPQVYNESKFIGYAIYNATFIICFINVLSVVLSSGSSPDVMYAMDFININISASVTLMLLFSHKIFLALALRSNGHRTSPQENKLSVRSRGETFAKELDTTILGGENDELKREVRRLASKVALLQSQLMTERNRHMLFYTTRNILTANREKQNVTLS</sequence>
<dbReference type="GO" id="GO:0045211">
    <property type="term" value="C:postsynaptic membrane"/>
    <property type="evidence" value="ECO:0007669"/>
    <property type="project" value="UniProtKB-SubCell"/>
</dbReference>
<feature type="domain" description="G-protein coupled receptors family 3 profile" evidence="18">
    <location>
        <begin position="395"/>
        <end position="642"/>
    </location>
</feature>
<dbReference type="CDD" id="cd12913">
    <property type="entry name" value="PDC1_MCP_like"/>
    <property type="match status" value="1"/>
</dbReference>
<feature type="transmembrane region" description="Helical" evidence="17">
    <location>
        <begin position="549"/>
        <end position="571"/>
    </location>
</feature>
<organism evidence="19 20">
    <name type="scientific">Pocillopora damicornis</name>
    <name type="common">Cauliflower coral</name>
    <name type="synonym">Millepora damicornis</name>
    <dbReference type="NCBI Taxonomy" id="46731"/>
    <lineage>
        <taxon>Eukaryota</taxon>
        <taxon>Metazoa</taxon>
        <taxon>Cnidaria</taxon>
        <taxon>Anthozoa</taxon>
        <taxon>Hexacorallia</taxon>
        <taxon>Scleractinia</taxon>
        <taxon>Astrocoeniina</taxon>
        <taxon>Pocilloporidae</taxon>
        <taxon>Pocillopora</taxon>
    </lineage>
</organism>
<feature type="transmembrane region" description="Helical" evidence="17">
    <location>
        <begin position="583"/>
        <end position="604"/>
    </location>
</feature>
<evidence type="ECO:0000256" key="13">
    <source>
        <dbReference type="ARBA" id="ARBA00023224"/>
    </source>
</evidence>
<keyword evidence="12" id="KW-0325">Glycoprotein</keyword>
<accession>A0A3M6U945</accession>
<keyword evidence="3" id="KW-1003">Cell membrane</keyword>
<dbReference type="Pfam" id="PF22572">
    <property type="entry name" value="GPR158_179_EC"/>
    <property type="match status" value="1"/>
</dbReference>
<evidence type="ECO:0000256" key="7">
    <source>
        <dbReference type="ARBA" id="ARBA00023018"/>
    </source>
</evidence>
<evidence type="ECO:0000259" key="18">
    <source>
        <dbReference type="PROSITE" id="PS50259"/>
    </source>
</evidence>
<evidence type="ECO:0000256" key="15">
    <source>
        <dbReference type="ARBA" id="ARBA00023273"/>
    </source>
</evidence>
<keyword evidence="20" id="KW-1185">Reference proteome</keyword>
<evidence type="ECO:0000256" key="2">
    <source>
        <dbReference type="ARBA" id="ARBA00007242"/>
    </source>
</evidence>
<feature type="transmembrane region" description="Helical" evidence="17">
    <location>
        <begin position="624"/>
        <end position="644"/>
    </location>
</feature>
<dbReference type="InterPro" id="IPR000337">
    <property type="entry name" value="GPCR_3"/>
</dbReference>
<evidence type="ECO:0000256" key="11">
    <source>
        <dbReference type="ARBA" id="ARBA00023170"/>
    </source>
</evidence>
<feature type="transmembrane region" description="Helical" evidence="17">
    <location>
        <begin position="504"/>
        <end position="525"/>
    </location>
</feature>
<evidence type="ECO:0000256" key="1">
    <source>
        <dbReference type="ARBA" id="ARBA00004487"/>
    </source>
</evidence>
<evidence type="ECO:0000256" key="9">
    <source>
        <dbReference type="ARBA" id="ARBA00023136"/>
    </source>
</evidence>
<gene>
    <name evidence="19" type="ORF">pdam_00004813</name>
</gene>
<dbReference type="PANTHER" id="PTHR32546">
    <property type="entry name" value="G-PROTEIN COUPLED RECEPTOR 158-RELATED"/>
    <property type="match status" value="1"/>
</dbReference>
<dbReference type="GO" id="GO:0043005">
    <property type="term" value="C:neuron projection"/>
    <property type="evidence" value="ECO:0007669"/>
    <property type="project" value="UniProtKB-SubCell"/>
</dbReference>
<keyword evidence="15" id="KW-0966">Cell projection</keyword>
<dbReference type="PROSITE" id="PS50259">
    <property type="entry name" value="G_PROTEIN_RECEP_F3_4"/>
    <property type="match status" value="1"/>
</dbReference>
<feature type="transmembrane region" description="Helical" evidence="17">
    <location>
        <begin position="397"/>
        <end position="421"/>
    </location>
</feature>
<dbReference type="PRINTS" id="PR00248">
    <property type="entry name" value="GPCRMGR"/>
</dbReference>
<dbReference type="InterPro" id="IPR054714">
    <property type="entry name" value="GPR158_179_extracellular"/>
</dbReference>
<keyword evidence="9 17" id="KW-0472">Membrane</keyword>
<evidence type="ECO:0000256" key="14">
    <source>
        <dbReference type="ARBA" id="ARBA00023257"/>
    </source>
</evidence>
<dbReference type="GO" id="GO:0004930">
    <property type="term" value="F:G protein-coupled receptor activity"/>
    <property type="evidence" value="ECO:0007669"/>
    <property type="project" value="UniProtKB-KW"/>
</dbReference>
<evidence type="ECO:0000256" key="8">
    <source>
        <dbReference type="ARBA" id="ARBA00023040"/>
    </source>
</evidence>
<dbReference type="OrthoDB" id="2129233at2759"/>
<evidence type="ECO:0000256" key="16">
    <source>
        <dbReference type="ARBA" id="ARBA00034104"/>
    </source>
</evidence>
<comment type="similarity">
    <text evidence="2">Belongs to the G-protein coupled receptor 3 family.</text>
</comment>